<name>A0A1B6NXY0_9ZZZZ</name>
<accession>A0A1B6NXY0</accession>
<organism evidence="1">
    <name type="scientific">marine sediment metagenome</name>
    <dbReference type="NCBI Taxonomy" id="412755"/>
    <lineage>
        <taxon>unclassified sequences</taxon>
        <taxon>metagenomes</taxon>
        <taxon>ecological metagenomes</taxon>
    </lineage>
</organism>
<reference evidence="1" key="1">
    <citation type="submission" date="2013-11" db="EMBL/GenBank/DDBJ databases">
        <title>Microbial diversity, functional groups and degradation webs in Northern and Southern Mediterranean and Red Sea marine crude oil polluted sites.</title>
        <authorList>
            <person name="Daffonchio D."/>
            <person name="Mapelli F."/>
            <person name="Ferrer M."/>
            <person name="Richter M."/>
            <person name="Cherif A."/>
            <person name="Malkawi H.I."/>
            <person name="Yakimov M.M."/>
            <person name="Abdel-Fattah Y.R."/>
            <person name="Blaghen M."/>
            <person name="Golyshin P.N."/>
            <person name="Kalogerakis N."/>
            <person name="Boon N."/>
            <person name="Magagnini M."/>
            <person name="Fava F."/>
        </authorList>
    </citation>
    <scope>NUCLEOTIDE SEQUENCE</scope>
</reference>
<proteinExistence type="predicted"/>
<dbReference type="EMBL" id="AYSL01000057">
    <property type="protein sequence ID" value="KTF08264.1"/>
    <property type="molecule type" value="Genomic_DNA"/>
</dbReference>
<gene>
    <name evidence="1" type="ORF">MGSAQ_000240</name>
</gene>
<evidence type="ECO:0000313" key="1">
    <source>
        <dbReference type="EMBL" id="KTF08264.1"/>
    </source>
</evidence>
<comment type="caution">
    <text evidence="1">The sequence shown here is derived from an EMBL/GenBank/DDBJ whole genome shotgun (WGS) entry which is preliminary data.</text>
</comment>
<sequence>MLCRLTSFGSIFNCLIIQLVIRRSISSPPSALLPPVANTSKTPSFNFRIDTSKVPPPKS</sequence>
<dbReference type="AlphaFoldDB" id="A0A1B6NXY0"/>
<protein>
    <submittedName>
        <fullName evidence="1">Uncharacterized protein</fullName>
    </submittedName>
</protein>